<sequence length="244" mass="28604">PRYAILSHRWEFPEITFDDIEPLKLALRRTPTQLIPTNLRASAAKIRGACAIAQQQDIEYIWIDNCCIDKSKSEELRYALNSMFKWYRNAVVCYTYFNDVTFDKADEKMFMSDHPNRRGQPSEWFERGWTLQELLAPQNMQFYDKRWKLMGTRNELAVLVGRITGIGAEYLSGRRDLSEASYATRMSWMAGRVTQEVEDIAYSLIGLFDTYLEPMYGEGTRAFVRLQEAIMNEFGRFDESLFAW</sequence>
<comment type="caution">
    <text evidence="1">The sequence shown here is derived from an EMBL/GenBank/DDBJ whole genome shotgun (WGS) entry which is preliminary data.</text>
</comment>
<dbReference type="EMBL" id="MU006735">
    <property type="protein sequence ID" value="KAF2623621.1"/>
    <property type="molecule type" value="Genomic_DNA"/>
</dbReference>
<organism evidence="1 2">
    <name type="scientific">Macroventuria anomochaeta</name>
    <dbReference type="NCBI Taxonomy" id="301207"/>
    <lineage>
        <taxon>Eukaryota</taxon>
        <taxon>Fungi</taxon>
        <taxon>Dikarya</taxon>
        <taxon>Ascomycota</taxon>
        <taxon>Pezizomycotina</taxon>
        <taxon>Dothideomycetes</taxon>
        <taxon>Pleosporomycetidae</taxon>
        <taxon>Pleosporales</taxon>
        <taxon>Pleosporineae</taxon>
        <taxon>Didymellaceae</taxon>
        <taxon>Macroventuria</taxon>
    </lineage>
</organism>
<accession>A0ACB6RNZ1</accession>
<name>A0ACB6RNZ1_9PLEO</name>
<protein>
    <submittedName>
        <fullName evidence="1">HET-domain-containing protein</fullName>
    </submittedName>
</protein>
<proteinExistence type="predicted"/>
<keyword evidence="2" id="KW-1185">Reference proteome</keyword>
<gene>
    <name evidence="1" type="ORF">BU25DRAFT_298542</name>
</gene>
<feature type="non-terminal residue" evidence="1">
    <location>
        <position position="244"/>
    </location>
</feature>
<reference evidence="1" key="1">
    <citation type="journal article" date="2020" name="Stud. Mycol.">
        <title>101 Dothideomycetes genomes: a test case for predicting lifestyles and emergence of pathogens.</title>
        <authorList>
            <person name="Haridas S."/>
            <person name="Albert R."/>
            <person name="Binder M."/>
            <person name="Bloem J."/>
            <person name="Labutti K."/>
            <person name="Salamov A."/>
            <person name="Andreopoulos B."/>
            <person name="Baker S."/>
            <person name="Barry K."/>
            <person name="Bills G."/>
            <person name="Bluhm B."/>
            <person name="Cannon C."/>
            <person name="Castanera R."/>
            <person name="Culley D."/>
            <person name="Daum C."/>
            <person name="Ezra D."/>
            <person name="Gonzalez J."/>
            <person name="Henrissat B."/>
            <person name="Kuo A."/>
            <person name="Liang C."/>
            <person name="Lipzen A."/>
            <person name="Lutzoni F."/>
            <person name="Magnuson J."/>
            <person name="Mondo S."/>
            <person name="Nolan M."/>
            <person name="Ohm R."/>
            <person name="Pangilinan J."/>
            <person name="Park H.-J."/>
            <person name="Ramirez L."/>
            <person name="Alfaro M."/>
            <person name="Sun H."/>
            <person name="Tritt A."/>
            <person name="Yoshinaga Y."/>
            <person name="Zwiers L.-H."/>
            <person name="Turgeon B."/>
            <person name="Goodwin S."/>
            <person name="Spatafora J."/>
            <person name="Crous P."/>
            <person name="Grigoriev I."/>
        </authorList>
    </citation>
    <scope>NUCLEOTIDE SEQUENCE</scope>
    <source>
        <strain evidence="1">CBS 525.71</strain>
    </source>
</reference>
<feature type="non-terminal residue" evidence="1">
    <location>
        <position position="1"/>
    </location>
</feature>
<dbReference type="Proteomes" id="UP000799754">
    <property type="component" value="Unassembled WGS sequence"/>
</dbReference>
<evidence type="ECO:0000313" key="2">
    <source>
        <dbReference type="Proteomes" id="UP000799754"/>
    </source>
</evidence>
<evidence type="ECO:0000313" key="1">
    <source>
        <dbReference type="EMBL" id="KAF2623621.1"/>
    </source>
</evidence>